<reference evidence="2" key="1">
    <citation type="submission" date="2018-05" db="EMBL/GenBank/DDBJ databases">
        <authorList>
            <person name="Lanie J.A."/>
            <person name="Ng W.-L."/>
            <person name="Kazmierczak K.M."/>
            <person name="Andrzejewski T.M."/>
            <person name="Davidsen T.M."/>
            <person name="Wayne K.J."/>
            <person name="Tettelin H."/>
            <person name="Glass J.I."/>
            <person name="Rusch D."/>
            <person name="Podicherti R."/>
            <person name="Tsui H.-C.T."/>
            <person name="Winkler M.E."/>
        </authorList>
    </citation>
    <scope>NUCLEOTIDE SEQUENCE</scope>
</reference>
<dbReference type="EMBL" id="UINC01146140">
    <property type="protein sequence ID" value="SVD36697.1"/>
    <property type="molecule type" value="Genomic_DNA"/>
</dbReference>
<protein>
    <recommendedName>
        <fullName evidence="1">Microcystin LR degradation protein MlrC N-terminal domain-containing protein</fullName>
    </recommendedName>
</protein>
<accession>A0A382URD7</accession>
<name>A0A382URD7_9ZZZZ</name>
<dbReference type="InterPro" id="IPR015995">
    <property type="entry name" value="MlrC_N"/>
</dbReference>
<feature type="non-terminal residue" evidence="2">
    <location>
        <position position="109"/>
    </location>
</feature>
<feature type="domain" description="Microcystin LR degradation protein MlrC N-terminal" evidence="1">
    <location>
        <begin position="5"/>
        <end position="109"/>
    </location>
</feature>
<sequence>MNAMRIVTGAFSHETSTFTPVPTDRASYESRFGFLRGEEVLTTFRDTNTPIGGFIEGADAHDFELIPSIYAEPHPSGPTSRALFDENLTELVDGIRTAGSIDGVLLELH</sequence>
<organism evidence="2">
    <name type="scientific">marine metagenome</name>
    <dbReference type="NCBI Taxonomy" id="408172"/>
    <lineage>
        <taxon>unclassified sequences</taxon>
        <taxon>metagenomes</taxon>
        <taxon>ecological metagenomes</taxon>
    </lineage>
</organism>
<proteinExistence type="predicted"/>
<dbReference type="AlphaFoldDB" id="A0A382URD7"/>
<dbReference type="Pfam" id="PF07364">
    <property type="entry name" value="DUF1485"/>
    <property type="match status" value="1"/>
</dbReference>
<gene>
    <name evidence="2" type="ORF">METZ01_LOCUS389551</name>
</gene>
<evidence type="ECO:0000313" key="2">
    <source>
        <dbReference type="EMBL" id="SVD36697.1"/>
    </source>
</evidence>
<evidence type="ECO:0000259" key="1">
    <source>
        <dbReference type="Pfam" id="PF07364"/>
    </source>
</evidence>